<feature type="transmembrane region" description="Helical" evidence="1">
    <location>
        <begin position="313"/>
        <end position="334"/>
    </location>
</feature>
<dbReference type="AlphaFoldDB" id="A0A2A4GDZ8"/>
<feature type="transmembrane region" description="Helical" evidence="1">
    <location>
        <begin position="40"/>
        <end position="60"/>
    </location>
</feature>
<name>A0A2A4GDZ8_9FLAO</name>
<sequence>MRIGKKDWNVLAYGALASFGAYFCMYAFRKPFTVATFENLLYFGIDYKILLILAQVIGYMTAKFLGIKVISEMKKNLRLPYLLAMIGLAELSLIGFGLAPAPYNIGFLFMNGLSLGMVWGIVFSYLEGRKFTEFLGMALCSSFIVSSGAVKSAGLIIMDFFVISEFWMPAVTGAFFLLPFLGFAWLLEKIPPPSAEDIALRSERMPMTAKDRKALVRKFFWPLLILILFYTTLTALRDFRDNFAREIWDATAYAGNAAVFTLSELPIAIMVLLLIGATGFIKQNSKAFLAYHYMLFLGALAMVAATLSFQLNLIGPITWMVGVGFGLYACYVPFNCVFFDRMIATFKIKGNSGFLIYLADAFGYLGSMAILLYKNFGQQEVSWLAFFSYATYIIAALGMVAIAYSWLYFKNTKKPEFQNDLKLQEL</sequence>
<protein>
    <recommendedName>
        <fullName evidence="4">MFS transporter</fullName>
    </recommendedName>
</protein>
<dbReference type="OrthoDB" id="182994at2"/>
<evidence type="ECO:0000313" key="2">
    <source>
        <dbReference type="EMBL" id="PCE66673.1"/>
    </source>
</evidence>
<feature type="transmembrane region" description="Helical" evidence="1">
    <location>
        <begin position="257"/>
        <end position="281"/>
    </location>
</feature>
<feature type="transmembrane region" description="Helical" evidence="1">
    <location>
        <begin position="10"/>
        <end position="28"/>
    </location>
</feature>
<evidence type="ECO:0000256" key="1">
    <source>
        <dbReference type="SAM" id="Phobius"/>
    </source>
</evidence>
<proteinExistence type="predicted"/>
<evidence type="ECO:0000313" key="3">
    <source>
        <dbReference type="Proteomes" id="UP000219559"/>
    </source>
</evidence>
<keyword evidence="3" id="KW-1185">Reference proteome</keyword>
<feature type="transmembrane region" description="Helical" evidence="1">
    <location>
        <begin position="385"/>
        <end position="409"/>
    </location>
</feature>
<feature type="transmembrane region" description="Helical" evidence="1">
    <location>
        <begin position="288"/>
        <end position="307"/>
    </location>
</feature>
<keyword evidence="1" id="KW-0472">Membrane</keyword>
<feature type="transmembrane region" description="Helical" evidence="1">
    <location>
        <begin position="81"/>
        <end position="99"/>
    </location>
</feature>
<feature type="transmembrane region" description="Helical" evidence="1">
    <location>
        <begin position="354"/>
        <end position="373"/>
    </location>
</feature>
<keyword evidence="1" id="KW-0812">Transmembrane</keyword>
<keyword evidence="1" id="KW-1133">Transmembrane helix</keyword>
<feature type="transmembrane region" description="Helical" evidence="1">
    <location>
        <begin position="166"/>
        <end position="187"/>
    </location>
</feature>
<gene>
    <name evidence="2" type="ORF">B7P33_05110</name>
</gene>
<evidence type="ECO:0008006" key="4">
    <source>
        <dbReference type="Google" id="ProtNLM"/>
    </source>
</evidence>
<accession>A0A2A4GDZ8</accession>
<dbReference type="EMBL" id="NBWU01000001">
    <property type="protein sequence ID" value="PCE66673.1"/>
    <property type="molecule type" value="Genomic_DNA"/>
</dbReference>
<dbReference type="RefSeq" id="WP_097442194.1">
    <property type="nucleotide sequence ID" value="NZ_NBWU01000001.1"/>
</dbReference>
<feature type="transmembrane region" description="Helical" evidence="1">
    <location>
        <begin position="219"/>
        <end position="237"/>
    </location>
</feature>
<dbReference type="InterPro" id="IPR043745">
    <property type="entry name" value="DUF5690"/>
</dbReference>
<organism evidence="2 3">
    <name type="scientific">Sediminicola luteus</name>
    <dbReference type="NCBI Taxonomy" id="319238"/>
    <lineage>
        <taxon>Bacteria</taxon>
        <taxon>Pseudomonadati</taxon>
        <taxon>Bacteroidota</taxon>
        <taxon>Flavobacteriia</taxon>
        <taxon>Flavobacteriales</taxon>
        <taxon>Flavobacteriaceae</taxon>
        <taxon>Sediminicola</taxon>
    </lineage>
</organism>
<feature type="transmembrane region" description="Helical" evidence="1">
    <location>
        <begin position="105"/>
        <end position="126"/>
    </location>
</feature>
<feature type="transmembrane region" description="Helical" evidence="1">
    <location>
        <begin position="138"/>
        <end position="160"/>
    </location>
</feature>
<comment type="caution">
    <text evidence="2">The sequence shown here is derived from an EMBL/GenBank/DDBJ whole genome shotgun (WGS) entry which is preliminary data.</text>
</comment>
<dbReference type="Pfam" id="PF18943">
    <property type="entry name" value="DUF5690"/>
    <property type="match status" value="1"/>
</dbReference>
<reference evidence="2 3" key="1">
    <citation type="submission" date="2017-04" db="EMBL/GenBank/DDBJ databases">
        <title>A new member of the family Flavobacteriaceae isolated from ascidians.</title>
        <authorList>
            <person name="Chen L."/>
        </authorList>
    </citation>
    <scope>NUCLEOTIDE SEQUENCE [LARGE SCALE GENOMIC DNA]</scope>
    <source>
        <strain evidence="2 3">HQA918</strain>
    </source>
</reference>
<dbReference type="Proteomes" id="UP000219559">
    <property type="component" value="Unassembled WGS sequence"/>
</dbReference>